<name>A0ABR3M251_9TELE</name>
<organism evidence="2 3">
    <name type="scientific">Cirrhinus molitorella</name>
    <name type="common">mud carp</name>
    <dbReference type="NCBI Taxonomy" id="172907"/>
    <lineage>
        <taxon>Eukaryota</taxon>
        <taxon>Metazoa</taxon>
        <taxon>Chordata</taxon>
        <taxon>Craniata</taxon>
        <taxon>Vertebrata</taxon>
        <taxon>Euteleostomi</taxon>
        <taxon>Actinopterygii</taxon>
        <taxon>Neopterygii</taxon>
        <taxon>Teleostei</taxon>
        <taxon>Ostariophysi</taxon>
        <taxon>Cypriniformes</taxon>
        <taxon>Cyprinidae</taxon>
        <taxon>Labeoninae</taxon>
        <taxon>Labeonini</taxon>
        <taxon>Cirrhinus</taxon>
    </lineage>
</organism>
<dbReference type="Proteomes" id="UP001558613">
    <property type="component" value="Unassembled WGS sequence"/>
</dbReference>
<proteinExistence type="predicted"/>
<evidence type="ECO:0000313" key="3">
    <source>
        <dbReference type="Proteomes" id="UP001558613"/>
    </source>
</evidence>
<evidence type="ECO:0000313" key="2">
    <source>
        <dbReference type="EMBL" id="KAL1258331.1"/>
    </source>
</evidence>
<feature type="compositionally biased region" description="Polar residues" evidence="1">
    <location>
        <begin position="61"/>
        <end position="74"/>
    </location>
</feature>
<feature type="region of interest" description="Disordered" evidence="1">
    <location>
        <begin position="55"/>
        <end position="74"/>
    </location>
</feature>
<gene>
    <name evidence="2" type="ORF">QQF64_011575</name>
</gene>
<evidence type="ECO:0000256" key="1">
    <source>
        <dbReference type="SAM" id="MobiDB-lite"/>
    </source>
</evidence>
<reference evidence="2 3" key="1">
    <citation type="submission" date="2023-09" db="EMBL/GenBank/DDBJ databases">
        <authorList>
            <person name="Wang M."/>
        </authorList>
    </citation>
    <scope>NUCLEOTIDE SEQUENCE [LARGE SCALE GENOMIC DNA]</scope>
    <source>
        <strain evidence="2">GT-2023</strain>
        <tissue evidence="2">Liver</tissue>
    </source>
</reference>
<protein>
    <submittedName>
        <fullName evidence="2">Uncharacterized protein</fullName>
    </submittedName>
</protein>
<accession>A0ABR3M251</accession>
<comment type="caution">
    <text evidence="2">The sequence shown here is derived from an EMBL/GenBank/DDBJ whole genome shotgun (WGS) entry which is preliminary data.</text>
</comment>
<keyword evidence="3" id="KW-1185">Reference proteome</keyword>
<dbReference type="EMBL" id="JAYMGO010000017">
    <property type="protein sequence ID" value="KAL1258331.1"/>
    <property type="molecule type" value="Genomic_DNA"/>
</dbReference>
<sequence>MLRSGVITFGLLGRQKTGRVGYKASHDGRREDESSLLIGRSTECYFNQMHSGIFGPPWENGKQQQLPKDLWPSS</sequence>